<organism evidence="2 3">
    <name type="scientific">Flavobacterium phage vB_FspM_lotta8-2</name>
    <dbReference type="NCBI Taxonomy" id="2686243"/>
    <lineage>
        <taxon>Viruses</taxon>
        <taxon>Duplodnaviria</taxon>
        <taxon>Heunggongvirae</taxon>
        <taxon>Uroviricota</taxon>
        <taxon>Caudoviricetes</taxon>
        <taxon>Winoviridae</taxon>
        <taxon>Pippivirus</taxon>
        <taxon>Pippivirus lotta</taxon>
    </lineage>
</organism>
<keyword evidence="1" id="KW-0472">Membrane</keyword>
<evidence type="ECO:0000313" key="3">
    <source>
        <dbReference type="Proteomes" id="UP000463918"/>
    </source>
</evidence>
<dbReference type="EMBL" id="MN812204">
    <property type="protein sequence ID" value="QHB38518.1"/>
    <property type="molecule type" value="Genomic_DNA"/>
</dbReference>
<sequence>MTYLNLIFVPIAWYVFGFFGAIFMYVELRLKKIELSEENINKHIEQAINWGFISFVLGFYNLCKTIRSL</sequence>
<dbReference type="Proteomes" id="UP000463918">
    <property type="component" value="Segment"/>
</dbReference>
<gene>
    <name evidence="2" type="ORF">lotta82_gp007</name>
</gene>
<feature type="transmembrane region" description="Helical" evidence="1">
    <location>
        <begin position="47"/>
        <end position="67"/>
    </location>
</feature>
<keyword evidence="1" id="KW-0812">Transmembrane</keyword>
<evidence type="ECO:0000313" key="2">
    <source>
        <dbReference type="EMBL" id="QHB38518.1"/>
    </source>
</evidence>
<accession>A0A6B9LF93</accession>
<evidence type="ECO:0000256" key="1">
    <source>
        <dbReference type="SAM" id="Phobius"/>
    </source>
</evidence>
<reference evidence="2 3" key="1">
    <citation type="journal article" date="2020" name="Viruses">
        <title>Diversity and Host Interactions Among Virulent and Temperate Baltic Sea Flavobacterium Phages.</title>
        <authorList>
            <person name="Nilsson E."/>
            <person name="Bayfield O.W."/>
            <person name="Lundin D."/>
            <person name="Antson A.A."/>
            <person name="Holmfeldt K."/>
        </authorList>
    </citation>
    <scope>NUCLEOTIDE SEQUENCE [LARGE SCALE GENOMIC DNA]</scope>
</reference>
<proteinExistence type="predicted"/>
<protein>
    <submittedName>
        <fullName evidence="2">Uncharacterized protein</fullName>
    </submittedName>
</protein>
<feature type="transmembrane region" description="Helical" evidence="1">
    <location>
        <begin position="6"/>
        <end position="26"/>
    </location>
</feature>
<name>A0A6B9LF93_9CAUD</name>
<keyword evidence="1" id="KW-1133">Transmembrane helix</keyword>
<dbReference type="Pfam" id="PF20479">
    <property type="entry name" value="TMEM128"/>
    <property type="match status" value="1"/>
</dbReference>
<dbReference type="InterPro" id="IPR033579">
    <property type="entry name" value="TMEM128"/>
</dbReference>